<keyword evidence="1" id="KW-0812">Transmembrane</keyword>
<protein>
    <submittedName>
        <fullName evidence="2">Uncharacterized protein</fullName>
    </submittedName>
</protein>
<comment type="caution">
    <text evidence="2">The sequence shown here is derived from an EMBL/GenBank/DDBJ whole genome shotgun (WGS) entry which is preliminary data.</text>
</comment>
<feature type="transmembrane region" description="Helical" evidence="1">
    <location>
        <begin position="284"/>
        <end position="305"/>
    </location>
</feature>
<gene>
    <name evidence="2" type="ORF">Vafri_5292</name>
</gene>
<feature type="transmembrane region" description="Helical" evidence="1">
    <location>
        <begin position="254"/>
        <end position="272"/>
    </location>
</feature>
<feature type="transmembrane region" description="Helical" evidence="1">
    <location>
        <begin position="340"/>
        <end position="363"/>
    </location>
</feature>
<dbReference type="Proteomes" id="UP000747399">
    <property type="component" value="Unassembled WGS sequence"/>
</dbReference>
<name>A0A8J4EWW3_9CHLO</name>
<evidence type="ECO:0000313" key="2">
    <source>
        <dbReference type="EMBL" id="GIL48861.1"/>
    </source>
</evidence>
<sequence>MHWRNRGIGSWPACRFEEKGGSDQGGVFQLVERGKKGASVQECRAACAKGSGVDCDWQLLALGNCEYMSEGRVARVELAVTLTQCALSRACLNVRSPALRRRRFEYADHLAQNSRGSRPTLFSKGASPRPLNFGPAASTPQRGMVVMWISLVVASLRLGRLKDVAWTCSQDVPARAPEFGRTSVLRSTGSWGLRLTNWALGLSGWGNTPSGTNARVTNTDSSWSSWGWNQMASLLSSRLYPSFLKTALCYVQELGLQAFGILLVVFLLHPLLRSMLSVNMRHSWRIDVPVILGGLWAVAGCVTIHCLGGHWTVWLAGWWIWCGTGYVMHMKELLSGWAKVAVAVFLVGAPVVIIGAAFVAPALQVHGFVQG</sequence>
<feature type="transmembrane region" description="Helical" evidence="1">
    <location>
        <begin position="311"/>
        <end position="328"/>
    </location>
</feature>
<evidence type="ECO:0000256" key="1">
    <source>
        <dbReference type="SAM" id="Phobius"/>
    </source>
</evidence>
<keyword evidence="1" id="KW-0472">Membrane</keyword>
<dbReference type="AlphaFoldDB" id="A0A8J4EWW3"/>
<dbReference type="EMBL" id="BNCO01000006">
    <property type="protein sequence ID" value="GIL48861.1"/>
    <property type="molecule type" value="Genomic_DNA"/>
</dbReference>
<keyword evidence="3" id="KW-1185">Reference proteome</keyword>
<organism evidence="2 3">
    <name type="scientific">Volvox africanus</name>
    <dbReference type="NCBI Taxonomy" id="51714"/>
    <lineage>
        <taxon>Eukaryota</taxon>
        <taxon>Viridiplantae</taxon>
        <taxon>Chlorophyta</taxon>
        <taxon>core chlorophytes</taxon>
        <taxon>Chlorophyceae</taxon>
        <taxon>CS clade</taxon>
        <taxon>Chlamydomonadales</taxon>
        <taxon>Volvocaceae</taxon>
        <taxon>Volvox</taxon>
    </lineage>
</organism>
<keyword evidence="1" id="KW-1133">Transmembrane helix</keyword>
<evidence type="ECO:0000313" key="3">
    <source>
        <dbReference type="Proteomes" id="UP000747399"/>
    </source>
</evidence>
<accession>A0A8J4EWW3</accession>
<proteinExistence type="predicted"/>
<reference evidence="2" key="1">
    <citation type="journal article" date="2021" name="Proc. Natl. Acad. Sci. U.S.A.">
        <title>Three genomes in the algal genus Volvox reveal the fate of a haploid sex-determining region after a transition to homothallism.</title>
        <authorList>
            <person name="Yamamoto K."/>
            <person name="Hamaji T."/>
            <person name="Kawai-Toyooka H."/>
            <person name="Matsuzaki R."/>
            <person name="Takahashi F."/>
            <person name="Nishimura Y."/>
            <person name="Kawachi M."/>
            <person name="Noguchi H."/>
            <person name="Minakuchi Y."/>
            <person name="Umen J.G."/>
            <person name="Toyoda A."/>
            <person name="Nozaki H."/>
        </authorList>
    </citation>
    <scope>NUCLEOTIDE SEQUENCE</scope>
    <source>
        <strain evidence="2">NIES-3780</strain>
    </source>
</reference>